<dbReference type="EMBL" id="JAHLDV010000105">
    <property type="protein sequence ID" value="MBU3161791.1"/>
    <property type="molecule type" value="Genomic_DNA"/>
</dbReference>
<gene>
    <name evidence="1" type="ORF">KPL37_19075</name>
</gene>
<keyword evidence="2" id="KW-1185">Reference proteome</keyword>
<feature type="non-terminal residue" evidence="1">
    <location>
        <position position="1"/>
    </location>
</feature>
<evidence type="ECO:0000313" key="2">
    <source>
        <dbReference type="Proteomes" id="UP000776252"/>
    </source>
</evidence>
<protein>
    <submittedName>
        <fullName evidence="1">Uncharacterized protein</fullName>
    </submittedName>
</protein>
<comment type="caution">
    <text evidence="1">The sequence shown here is derived from an EMBL/GenBank/DDBJ whole genome shotgun (WGS) entry which is preliminary data.</text>
</comment>
<proteinExistence type="predicted"/>
<accession>A0ABS6BYX7</accession>
<dbReference type="RefSeq" id="WP_216151656.1">
    <property type="nucleotide sequence ID" value="NZ_JAHLDV010000105.1"/>
</dbReference>
<reference evidence="1 2" key="1">
    <citation type="submission" date="2021-06" db="EMBL/GenBank/DDBJ databases">
        <title>Clostridia strains as spoilage organisms.</title>
        <authorList>
            <person name="Wambui J."/>
            <person name="Stephan R."/>
            <person name="Stevens M.J.A."/>
        </authorList>
    </citation>
    <scope>NUCLEOTIDE SEQUENCE [LARGE SCALE GENOMIC DNA]</scope>
    <source>
        <strain evidence="1 2">DSM 14204</strain>
    </source>
</reference>
<organism evidence="1 2">
    <name type="scientific">Clostridium frigoris</name>
    <dbReference type="NCBI Taxonomy" id="205327"/>
    <lineage>
        <taxon>Bacteria</taxon>
        <taxon>Bacillati</taxon>
        <taxon>Bacillota</taxon>
        <taxon>Clostridia</taxon>
        <taxon>Eubacteriales</taxon>
        <taxon>Clostridiaceae</taxon>
        <taxon>Clostridium</taxon>
    </lineage>
</organism>
<dbReference type="Proteomes" id="UP000776252">
    <property type="component" value="Unassembled WGS sequence"/>
</dbReference>
<sequence>ICIFESNKRRRTSYYRRVIVIKMLEIEIATTMLTNSGFDKYYGYLIHEIFADLIKLMLHWLITSNPLLSYNYIQYN</sequence>
<name>A0ABS6BYX7_9CLOT</name>
<evidence type="ECO:0000313" key="1">
    <source>
        <dbReference type="EMBL" id="MBU3161791.1"/>
    </source>
</evidence>